<sequence>MTCRQPLCFPHLIRRSALRWRHFLSRGGSLNHFLCYGKLYFSTFQHRPVVIKTASLRPPEFVCWLFLSLPHCLWVRLRGHCQLASAPTLVGTIAYRK</sequence>
<reference evidence="2" key="1">
    <citation type="journal article" date="2015" name="Nat. Genet.">
        <title>The genome and transcriptome of the zoonotic hookworm Ancylostoma ceylanicum identify infection-specific gene families.</title>
        <authorList>
            <person name="Schwarz E.M."/>
            <person name="Hu Y."/>
            <person name="Antoshechkin I."/>
            <person name="Miller M.M."/>
            <person name="Sternberg P.W."/>
            <person name="Aroian R.V."/>
        </authorList>
    </citation>
    <scope>NUCLEOTIDE SEQUENCE</scope>
    <source>
        <strain evidence="2">HY135</strain>
    </source>
</reference>
<evidence type="ECO:0000313" key="1">
    <source>
        <dbReference type="EMBL" id="EYC45076.1"/>
    </source>
</evidence>
<protein>
    <submittedName>
        <fullName evidence="1">Uncharacterized protein</fullName>
    </submittedName>
</protein>
<proteinExistence type="predicted"/>
<gene>
    <name evidence="1" type="primary">Acey_s0439.g1489</name>
    <name evidence="1" type="ORF">Y032_0439g1489</name>
</gene>
<keyword evidence="2" id="KW-1185">Reference proteome</keyword>
<dbReference type="EMBL" id="JARK01000039">
    <property type="protein sequence ID" value="EYC45076.1"/>
    <property type="molecule type" value="Genomic_DNA"/>
</dbReference>
<organism evidence="1 2">
    <name type="scientific">Ancylostoma ceylanicum</name>
    <dbReference type="NCBI Taxonomy" id="53326"/>
    <lineage>
        <taxon>Eukaryota</taxon>
        <taxon>Metazoa</taxon>
        <taxon>Ecdysozoa</taxon>
        <taxon>Nematoda</taxon>
        <taxon>Chromadorea</taxon>
        <taxon>Rhabditida</taxon>
        <taxon>Rhabditina</taxon>
        <taxon>Rhabditomorpha</taxon>
        <taxon>Strongyloidea</taxon>
        <taxon>Ancylostomatidae</taxon>
        <taxon>Ancylostomatinae</taxon>
        <taxon>Ancylostoma</taxon>
    </lineage>
</organism>
<dbReference type="AlphaFoldDB" id="A0A016WZS7"/>
<evidence type="ECO:0000313" key="2">
    <source>
        <dbReference type="Proteomes" id="UP000024635"/>
    </source>
</evidence>
<accession>A0A016WZS7</accession>
<comment type="caution">
    <text evidence="1">The sequence shown here is derived from an EMBL/GenBank/DDBJ whole genome shotgun (WGS) entry which is preliminary data.</text>
</comment>
<dbReference type="Proteomes" id="UP000024635">
    <property type="component" value="Unassembled WGS sequence"/>
</dbReference>
<name>A0A016WZS7_9BILA</name>